<gene>
    <name evidence="2" type="ORF">SFRICE_021374</name>
</gene>
<evidence type="ECO:0000256" key="1">
    <source>
        <dbReference type="SAM" id="SignalP"/>
    </source>
</evidence>
<dbReference type="PANTHER" id="PTHR21163">
    <property type="entry name" value="PROTEIN G12"/>
    <property type="match status" value="1"/>
</dbReference>
<name>A0A2H1W637_SPOFR</name>
<organism evidence="2">
    <name type="scientific">Spodoptera frugiperda</name>
    <name type="common">Fall armyworm</name>
    <dbReference type="NCBI Taxonomy" id="7108"/>
    <lineage>
        <taxon>Eukaryota</taxon>
        <taxon>Metazoa</taxon>
        <taxon>Ecdysozoa</taxon>
        <taxon>Arthropoda</taxon>
        <taxon>Hexapoda</taxon>
        <taxon>Insecta</taxon>
        <taxon>Pterygota</taxon>
        <taxon>Neoptera</taxon>
        <taxon>Endopterygota</taxon>
        <taxon>Lepidoptera</taxon>
        <taxon>Glossata</taxon>
        <taxon>Ditrysia</taxon>
        <taxon>Noctuoidea</taxon>
        <taxon>Noctuidae</taxon>
        <taxon>Amphipyrinae</taxon>
        <taxon>Spodoptera</taxon>
    </lineage>
</organism>
<keyword evidence="1" id="KW-0732">Signal</keyword>
<accession>A0A2H1W637</accession>
<dbReference type="Pfam" id="PF06757">
    <property type="entry name" value="Ins_allergen_rp"/>
    <property type="match status" value="2"/>
</dbReference>
<dbReference type="EMBL" id="ODYU01006273">
    <property type="protein sequence ID" value="SOQ47964.1"/>
    <property type="molecule type" value="Genomic_DNA"/>
</dbReference>
<sequence>MMKKVLVFLALVALVSSAPQPRKLFHEHVEDFIDIIDESNEELARLMEIYSEFDEFWKSIDYMKTNNFKEIIYEMESLPEFVAVIDFLENDNIDVHFFIDMLNGILENVDVDTKALARQSVSGRDLTSFTRDCIAVFPKEKLAALFDQKMAEDEEFRTAIQNLESEEWESVFSALWESEVFQAEVAALSENGIEISVLFEQLLAIFGQNYIKRIGTAVSVSQNSGNDTRMMKQALVVLALVGLAFSAPQTRKLFHEHVEDFLDIIMDEAGHEIEHLNEHYLEYDEFWTALDYMRTNNFKDLVYEMESLPEFVAVIEFLEQDNIDIHYFIDLFNEMIESIQQTARSARHSTSGRDFTSFMRDCIDAFPKAKLSALFEQKMAEDEEFRTAINNLNSEQWDAVFSALWANPTFQAEVATLAENGIDVKVFLDEIVAVFGQN</sequence>
<feature type="signal peptide" evidence="1">
    <location>
        <begin position="1"/>
        <end position="17"/>
    </location>
</feature>
<evidence type="ECO:0000313" key="2">
    <source>
        <dbReference type="EMBL" id="SOQ47964.1"/>
    </source>
</evidence>
<dbReference type="PANTHER" id="PTHR21163:SF0">
    <property type="entry name" value="GH08205P-RELATED"/>
    <property type="match status" value="1"/>
</dbReference>
<reference evidence="2" key="1">
    <citation type="submission" date="2016-07" db="EMBL/GenBank/DDBJ databases">
        <authorList>
            <person name="Bretaudeau A."/>
        </authorList>
    </citation>
    <scope>NUCLEOTIDE SEQUENCE</scope>
    <source>
        <strain evidence="2">Rice</strain>
        <tissue evidence="2">Whole body</tissue>
    </source>
</reference>
<feature type="chain" id="PRO_5013809724" evidence="1">
    <location>
        <begin position="18"/>
        <end position="438"/>
    </location>
</feature>
<protein>
    <submittedName>
        <fullName evidence="2">SFRICE_021374</fullName>
    </submittedName>
</protein>
<dbReference type="InterPro" id="IPR010629">
    <property type="entry name" value="Ins_allergen"/>
</dbReference>
<proteinExistence type="predicted"/>
<dbReference type="AlphaFoldDB" id="A0A2H1W637"/>